<reference evidence="1" key="2">
    <citation type="submission" date="2020-09" db="EMBL/GenBank/DDBJ databases">
        <authorList>
            <person name="Sun Q."/>
            <person name="Ohkuma M."/>
        </authorList>
    </citation>
    <scope>NUCLEOTIDE SEQUENCE</scope>
    <source>
        <strain evidence="1">JCM 4125</strain>
    </source>
</reference>
<dbReference type="Proteomes" id="UP000646776">
    <property type="component" value="Unassembled WGS sequence"/>
</dbReference>
<comment type="caution">
    <text evidence="1">The sequence shown here is derived from an EMBL/GenBank/DDBJ whole genome shotgun (WGS) entry which is preliminary data.</text>
</comment>
<evidence type="ECO:0000313" key="1">
    <source>
        <dbReference type="EMBL" id="GGT96071.1"/>
    </source>
</evidence>
<reference evidence="1" key="1">
    <citation type="journal article" date="2014" name="Int. J. Syst. Evol. Microbiol.">
        <title>Complete genome sequence of Corynebacterium casei LMG S-19264T (=DSM 44701T), isolated from a smear-ripened cheese.</title>
        <authorList>
            <consortium name="US DOE Joint Genome Institute (JGI-PGF)"/>
            <person name="Walter F."/>
            <person name="Albersmeier A."/>
            <person name="Kalinowski J."/>
            <person name="Ruckert C."/>
        </authorList>
    </citation>
    <scope>NUCLEOTIDE SEQUENCE</scope>
    <source>
        <strain evidence="1">JCM 4125</strain>
    </source>
</reference>
<evidence type="ECO:0000313" key="2">
    <source>
        <dbReference type="Proteomes" id="UP000646776"/>
    </source>
</evidence>
<protein>
    <submittedName>
        <fullName evidence="1">Uncharacterized protein</fullName>
    </submittedName>
</protein>
<name>A0A918M0Q0_9ACTN</name>
<dbReference type="EMBL" id="BMSA01000050">
    <property type="protein sequence ID" value="GGT96071.1"/>
    <property type="molecule type" value="Genomic_DNA"/>
</dbReference>
<proteinExistence type="predicted"/>
<dbReference type="AlphaFoldDB" id="A0A918M0Q0"/>
<gene>
    <name evidence="1" type="ORF">GCM10010226_87090</name>
</gene>
<organism evidence="1 2">
    <name type="scientific">Streptomyces phaeofaciens</name>
    <dbReference type="NCBI Taxonomy" id="68254"/>
    <lineage>
        <taxon>Bacteria</taxon>
        <taxon>Bacillati</taxon>
        <taxon>Actinomycetota</taxon>
        <taxon>Actinomycetes</taxon>
        <taxon>Kitasatosporales</taxon>
        <taxon>Streptomycetaceae</taxon>
        <taxon>Streptomyces</taxon>
    </lineage>
</organism>
<sequence>MRAEPKTLLAWLCDRDRLPYSRFEERFTKTGVRLFGNGTTNPTCGETQFRRWTGGKLQTLPAAPTCMVLEAMWPEYTAAQLFEPPALADPQVPANDLEERVRMTAEEALEGADATASAAVSDNTIDELRDQVEAAARQYHRMAPAQAYEALDKLRTAIERQRDRTQVPFQQQELMILNGQAAALLAVAAFDLGYFPSARSLARTAAVFGEATRFTPLQAYADGTLAYIAYHTGNPTEALAKAHRALAHGGLGDLAYRRHHAIRARAHAYLGEAEAARQAIHLSAEDGLGRRDELHDGVGGEFGFSLERLAMSTSTTALLMGDAAQAESDARRALELIAQRPAEEQSAHVRAGAAADLAHARLLADDVDGAAEALHPVWDVPAEHRQTGIVVRTARIRQILARPEYRGAHVAKALAERIEDFNRVSPPHRIGPHIGLLAIEG</sequence>
<accession>A0A918M0Q0</accession>
<keyword evidence="2" id="KW-1185">Reference proteome</keyword>